<dbReference type="EMBL" id="MUJZ01038615">
    <property type="protein sequence ID" value="OTF76200.1"/>
    <property type="molecule type" value="Genomic_DNA"/>
</dbReference>
<evidence type="ECO:0000313" key="2">
    <source>
        <dbReference type="Proteomes" id="UP000194236"/>
    </source>
</evidence>
<sequence length="15" mass="1962">MKKLDVNRHRYLLIY</sequence>
<name>A0A1Y3B5T8_EURMA</name>
<protein>
    <submittedName>
        <fullName evidence="1">Uncharacterized protein</fullName>
    </submittedName>
</protein>
<gene>
    <name evidence="1" type="ORF">BLA29_015448</name>
</gene>
<keyword evidence="2" id="KW-1185">Reference proteome</keyword>
<evidence type="ECO:0000313" key="1">
    <source>
        <dbReference type="EMBL" id="OTF76200.1"/>
    </source>
</evidence>
<organism evidence="1 2">
    <name type="scientific">Euroglyphus maynei</name>
    <name type="common">Mayne's house dust mite</name>
    <dbReference type="NCBI Taxonomy" id="6958"/>
    <lineage>
        <taxon>Eukaryota</taxon>
        <taxon>Metazoa</taxon>
        <taxon>Ecdysozoa</taxon>
        <taxon>Arthropoda</taxon>
        <taxon>Chelicerata</taxon>
        <taxon>Arachnida</taxon>
        <taxon>Acari</taxon>
        <taxon>Acariformes</taxon>
        <taxon>Sarcoptiformes</taxon>
        <taxon>Astigmata</taxon>
        <taxon>Psoroptidia</taxon>
        <taxon>Analgoidea</taxon>
        <taxon>Pyroglyphidae</taxon>
        <taxon>Pyroglyphinae</taxon>
        <taxon>Euroglyphus</taxon>
    </lineage>
</organism>
<proteinExistence type="predicted"/>
<dbReference type="Proteomes" id="UP000194236">
    <property type="component" value="Unassembled WGS sequence"/>
</dbReference>
<comment type="caution">
    <text evidence="1">The sequence shown here is derived from an EMBL/GenBank/DDBJ whole genome shotgun (WGS) entry which is preliminary data.</text>
</comment>
<accession>A0A1Y3B5T8</accession>
<reference evidence="1 2" key="1">
    <citation type="submission" date="2017-03" db="EMBL/GenBank/DDBJ databases">
        <title>Genome Survey of Euroglyphus maynei.</title>
        <authorList>
            <person name="Arlian L.G."/>
            <person name="Morgan M.S."/>
            <person name="Rider S.D."/>
        </authorList>
    </citation>
    <scope>NUCLEOTIDE SEQUENCE [LARGE SCALE GENOMIC DNA]</scope>
    <source>
        <strain evidence="1">Arlian Lab</strain>
        <tissue evidence="1">Whole body</tissue>
    </source>
</reference>